<reference evidence="1" key="1">
    <citation type="submission" date="2014-05" db="EMBL/GenBank/DDBJ databases">
        <authorList>
            <person name="Chronopoulou M."/>
        </authorList>
    </citation>
    <scope>NUCLEOTIDE SEQUENCE</scope>
    <source>
        <tissue evidence="1">Whole organism</tissue>
    </source>
</reference>
<name>A0A0K2SZK8_LEPSM</name>
<proteinExistence type="predicted"/>
<feature type="non-terminal residue" evidence="1">
    <location>
        <position position="1"/>
    </location>
</feature>
<dbReference type="EMBL" id="HACA01001858">
    <property type="protein sequence ID" value="CDW19219.1"/>
    <property type="molecule type" value="Transcribed_RNA"/>
</dbReference>
<protein>
    <submittedName>
        <fullName evidence="1">Uncharacterized protein</fullName>
    </submittedName>
</protein>
<accession>A0A0K2SZK8</accession>
<organism evidence="1">
    <name type="scientific">Lepeophtheirus salmonis</name>
    <name type="common">Salmon louse</name>
    <name type="synonym">Caligus salmonis</name>
    <dbReference type="NCBI Taxonomy" id="72036"/>
    <lineage>
        <taxon>Eukaryota</taxon>
        <taxon>Metazoa</taxon>
        <taxon>Ecdysozoa</taxon>
        <taxon>Arthropoda</taxon>
        <taxon>Crustacea</taxon>
        <taxon>Multicrustacea</taxon>
        <taxon>Hexanauplia</taxon>
        <taxon>Copepoda</taxon>
        <taxon>Siphonostomatoida</taxon>
        <taxon>Caligidae</taxon>
        <taxon>Lepeophtheirus</taxon>
    </lineage>
</organism>
<dbReference type="AlphaFoldDB" id="A0A0K2SZK8"/>
<evidence type="ECO:0000313" key="1">
    <source>
        <dbReference type="EMBL" id="CDW19219.1"/>
    </source>
</evidence>
<sequence length="53" mass="5908">QNTTETSNGDYLKSVYFPFPISTRSTEKKSTIRPEISHLSKSIQGFGINDTQG</sequence>